<dbReference type="EC" id="1.4.1.23" evidence="5"/>
<dbReference type="InterPro" id="IPR016211">
    <property type="entry name" value="Glu/Phe/Leu/Val/Trp_DH_bac/arc"/>
</dbReference>
<dbReference type="Pfam" id="PF02812">
    <property type="entry name" value="ELFV_dehydrog_N"/>
    <property type="match status" value="1"/>
</dbReference>
<keyword evidence="7" id="KW-0101">Branched-chain amino acid catabolism</keyword>
<evidence type="ECO:0000256" key="7">
    <source>
        <dbReference type="ARBA" id="ARBA00022456"/>
    </source>
</evidence>
<comment type="pathway">
    <text evidence="2">Amino-acid degradation; L-valine degradation.</text>
</comment>
<dbReference type="GO" id="GO:0000166">
    <property type="term" value="F:nucleotide binding"/>
    <property type="evidence" value="ECO:0007669"/>
    <property type="project" value="UniProtKB-KW"/>
</dbReference>
<reference evidence="15" key="1">
    <citation type="submission" date="2024-07" db="EMBL/GenBank/DDBJ databases">
        <title>Complete genome sequences of cellulolytic bacteria, Kitasatospora sp. CMC57 and Streptomyces sp. CMC78, isolated from Japanese agricultural soil.</title>
        <authorList>
            <person name="Hashimoto T."/>
            <person name="Ito M."/>
            <person name="Iwamoto M."/>
            <person name="Fukahori D."/>
            <person name="Shoda T."/>
            <person name="Sakoda M."/>
            <person name="Morohoshi T."/>
            <person name="Mitsuboshi M."/>
            <person name="Nishizawa T."/>
        </authorList>
    </citation>
    <scope>NUCLEOTIDE SEQUENCE</scope>
    <source>
        <strain evidence="15">CMC57</strain>
    </source>
</reference>
<evidence type="ECO:0000256" key="10">
    <source>
        <dbReference type="ARBA" id="ARBA00048547"/>
    </source>
</evidence>
<dbReference type="PIRSF" id="PIRSF000188">
    <property type="entry name" value="Phe_leu_dh"/>
    <property type="match status" value="1"/>
</dbReference>
<keyword evidence="8 13" id="KW-0560">Oxidoreductase</keyword>
<dbReference type="SUPFAM" id="SSF51735">
    <property type="entry name" value="NAD(P)-binding Rossmann-fold domains"/>
    <property type="match status" value="1"/>
</dbReference>
<dbReference type="InterPro" id="IPR006095">
    <property type="entry name" value="Glu/Leu/Phe/Val/Trp_DH"/>
</dbReference>
<feature type="domain" description="Glutamate/phenylalanine/leucine/valine/L-tryptophan dehydrogenase C-terminal" evidence="14">
    <location>
        <begin position="170"/>
        <end position="387"/>
    </location>
</feature>
<organism evidence="15">
    <name type="scientific">Kitasatospora sp. CMC57</name>
    <dbReference type="NCBI Taxonomy" id="3231513"/>
    <lineage>
        <taxon>Bacteria</taxon>
        <taxon>Bacillati</taxon>
        <taxon>Actinomycetota</taxon>
        <taxon>Actinomycetes</taxon>
        <taxon>Kitasatosporales</taxon>
        <taxon>Streptomycetaceae</taxon>
        <taxon>Kitasatospora</taxon>
    </lineage>
</organism>
<dbReference type="PROSITE" id="PS00074">
    <property type="entry name" value="GLFV_DEHYDROGENASE"/>
    <property type="match status" value="1"/>
</dbReference>
<dbReference type="Gene3D" id="3.40.50.720">
    <property type="entry name" value="NAD(P)-binding Rossmann-like Domain"/>
    <property type="match status" value="1"/>
</dbReference>
<protein>
    <recommendedName>
        <fullName evidence="6">Valine dehydrogenase</fullName>
        <ecNumber evidence="5">1.4.1.23</ecNumber>
    </recommendedName>
</protein>
<dbReference type="AlphaFoldDB" id="A0AB33JV65"/>
<feature type="active site" description="Proton donor/acceptor" evidence="11">
    <location>
        <position position="101"/>
    </location>
</feature>
<dbReference type="PANTHER" id="PTHR42722:SF1">
    <property type="entry name" value="VALINE DEHYDROGENASE"/>
    <property type="match status" value="1"/>
</dbReference>
<dbReference type="InterPro" id="IPR006096">
    <property type="entry name" value="Glu/Leu/Phe/Val/Trp_DH_C"/>
</dbReference>
<feature type="binding site" evidence="12">
    <location>
        <begin position="206"/>
        <end position="211"/>
    </location>
    <ligand>
        <name>NAD(+)</name>
        <dbReference type="ChEBI" id="CHEBI:57540"/>
    </ligand>
</feature>
<proteinExistence type="inferred from homology"/>
<dbReference type="PANTHER" id="PTHR42722">
    <property type="entry name" value="LEUCINE DEHYDROGENASE"/>
    <property type="match status" value="1"/>
</dbReference>
<evidence type="ECO:0000256" key="4">
    <source>
        <dbReference type="ARBA" id="ARBA00011738"/>
    </source>
</evidence>
<dbReference type="SUPFAM" id="SSF53223">
    <property type="entry name" value="Aminoacid dehydrogenase-like, N-terminal domain"/>
    <property type="match status" value="1"/>
</dbReference>
<evidence type="ECO:0000256" key="3">
    <source>
        <dbReference type="ARBA" id="ARBA00006382"/>
    </source>
</evidence>
<dbReference type="GO" id="GO:0043837">
    <property type="term" value="F:valine dehydrogenase (NAD+) activity"/>
    <property type="evidence" value="ECO:0007669"/>
    <property type="project" value="UniProtKB-EC"/>
</dbReference>
<dbReference type="SMART" id="SM00839">
    <property type="entry name" value="ELFV_dehydrog"/>
    <property type="match status" value="1"/>
</dbReference>
<evidence type="ECO:0000256" key="9">
    <source>
        <dbReference type="ARBA" id="ARBA00023027"/>
    </source>
</evidence>
<evidence type="ECO:0000259" key="14">
    <source>
        <dbReference type="SMART" id="SM00839"/>
    </source>
</evidence>
<dbReference type="FunFam" id="3.40.50.10860:FF:000010">
    <property type="entry name" value="Leucine dehydrogenase"/>
    <property type="match status" value="1"/>
</dbReference>
<accession>A0AB33JV65</accession>
<dbReference type="Gene3D" id="3.40.50.10860">
    <property type="entry name" value="Leucine Dehydrogenase, chain A, domain 1"/>
    <property type="match status" value="1"/>
</dbReference>
<evidence type="ECO:0000256" key="6">
    <source>
        <dbReference type="ARBA" id="ARBA00017332"/>
    </source>
</evidence>
<evidence type="ECO:0000256" key="11">
    <source>
        <dbReference type="PIRSR" id="PIRSR000188-1"/>
    </source>
</evidence>
<evidence type="ECO:0000256" key="2">
    <source>
        <dbReference type="ARBA" id="ARBA00005109"/>
    </source>
</evidence>
<dbReference type="GO" id="GO:0009083">
    <property type="term" value="P:branched-chain amino acid catabolic process"/>
    <property type="evidence" value="ECO:0007669"/>
    <property type="project" value="UniProtKB-KW"/>
</dbReference>
<name>A0AB33JV65_9ACTN</name>
<dbReference type="InterPro" id="IPR046346">
    <property type="entry name" value="Aminoacid_DH-like_N_sf"/>
</dbReference>
<evidence type="ECO:0000256" key="8">
    <source>
        <dbReference type="ARBA" id="ARBA00023002"/>
    </source>
</evidence>
<dbReference type="InterPro" id="IPR006097">
    <property type="entry name" value="Glu/Leu/Phe/Val/Trp_DH_dimer"/>
</dbReference>
<comment type="subcellular location">
    <subcellularLocation>
        <location evidence="1">Cytoplasm</location>
    </subcellularLocation>
</comment>
<dbReference type="CDD" id="cd01075">
    <property type="entry name" value="NAD_bind_Leu_Phe_Val_DH"/>
    <property type="match status" value="1"/>
</dbReference>
<evidence type="ECO:0000313" key="15">
    <source>
        <dbReference type="EMBL" id="BFP46947.1"/>
    </source>
</evidence>
<dbReference type="GO" id="GO:0005737">
    <property type="term" value="C:cytoplasm"/>
    <property type="evidence" value="ECO:0007669"/>
    <property type="project" value="UniProtKB-SubCell"/>
</dbReference>
<sequence length="396" mass="41172">MTDVQTLTASHPAPGVLSRIFRTEQDGAPNDGHEQVVLCHDRASGLKAIIAIHSTALGPALGGTRFFPYASEEAALEDALNLSRGMSYKNALAGLDLGGGKAVIIGDPAPTSEGGAKNEAMLRAYGRFVQSLRGRYVTACDVGTYVQDMDVVARECDYVTGRSPEQGGAGDSSVLTAYGVFQGMRASAQASWGQPTLRGRRVGIAGVGKVGHYLVGHLVADGATVVITDVSEAAVNRVRAAYPDVEVVADTAALLQARLDVYAPCALGGALDDHTVGALGAAGTAVVCGAANNQLAHPGVEKDLAGRGILYAPDYLVNSGGVIQVADEFESQHKGGYNFDRAKNKATKIFDTTLEIFTRAAADGVPPAVAADRLAEKRMREISALRSVLLPGARQA</sequence>
<evidence type="ECO:0000256" key="13">
    <source>
        <dbReference type="RuleBase" id="RU004417"/>
    </source>
</evidence>
<evidence type="ECO:0000256" key="5">
    <source>
        <dbReference type="ARBA" id="ARBA00012136"/>
    </source>
</evidence>
<keyword evidence="9 12" id="KW-0520">NAD</keyword>
<comment type="subunit">
    <text evidence="4">Homodimer.</text>
</comment>
<dbReference type="PRINTS" id="PR00082">
    <property type="entry name" value="GLFDHDRGNASE"/>
</dbReference>
<dbReference type="EMBL" id="AP035881">
    <property type="protein sequence ID" value="BFP46947.1"/>
    <property type="molecule type" value="Genomic_DNA"/>
</dbReference>
<dbReference type="InterPro" id="IPR033524">
    <property type="entry name" value="Glu/Leu/Phe/Val_DH_AS"/>
</dbReference>
<comment type="catalytic activity">
    <reaction evidence="10">
        <text>L-valine + NAD(+) + H2O = 3-methyl-2-oxobutanoate + NH4(+) + NADH + H(+)</text>
        <dbReference type="Rhea" id="RHEA:30763"/>
        <dbReference type="ChEBI" id="CHEBI:11851"/>
        <dbReference type="ChEBI" id="CHEBI:15377"/>
        <dbReference type="ChEBI" id="CHEBI:15378"/>
        <dbReference type="ChEBI" id="CHEBI:28938"/>
        <dbReference type="ChEBI" id="CHEBI:57540"/>
        <dbReference type="ChEBI" id="CHEBI:57762"/>
        <dbReference type="ChEBI" id="CHEBI:57945"/>
        <dbReference type="EC" id="1.4.1.23"/>
    </reaction>
</comment>
<gene>
    <name evidence="15" type="ORF">KCMC57_33150</name>
</gene>
<evidence type="ECO:0000256" key="12">
    <source>
        <dbReference type="PIRSR" id="PIRSR000188-2"/>
    </source>
</evidence>
<dbReference type="InterPro" id="IPR036291">
    <property type="entry name" value="NAD(P)-bd_dom_sf"/>
</dbReference>
<evidence type="ECO:0000256" key="1">
    <source>
        <dbReference type="ARBA" id="ARBA00004496"/>
    </source>
</evidence>
<dbReference type="Pfam" id="PF00208">
    <property type="entry name" value="ELFV_dehydrog"/>
    <property type="match status" value="1"/>
</dbReference>
<comment type="similarity">
    <text evidence="3 13">Belongs to the Glu/Leu/Phe/Val dehydrogenases family.</text>
</comment>
<keyword evidence="12" id="KW-0547">Nucleotide-binding</keyword>